<keyword evidence="3" id="KW-1185">Reference proteome</keyword>
<organism evidence="2 3">
    <name type="scientific">Laccaria amethystina LaAM-08-1</name>
    <dbReference type="NCBI Taxonomy" id="1095629"/>
    <lineage>
        <taxon>Eukaryota</taxon>
        <taxon>Fungi</taxon>
        <taxon>Dikarya</taxon>
        <taxon>Basidiomycota</taxon>
        <taxon>Agaricomycotina</taxon>
        <taxon>Agaricomycetes</taxon>
        <taxon>Agaricomycetidae</taxon>
        <taxon>Agaricales</taxon>
        <taxon>Agaricineae</taxon>
        <taxon>Hydnangiaceae</taxon>
        <taxon>Laccaria</taxon>
    </lineage>
</organism>
<protein>
    <submittedName>
        <fullName evidence="2">Uncharacterized protein</fullName>
    </submittedName>
</protein>
<evidence type="ECO:0000313" key="2">
    <source>
        <dbReference type="EMBL" id="KIJ95631.1"/>
    </source>
</evidence>
<sequence>MTTSTSSMDSPSSAASSSTKKMPSTIITMGMAGAGKSTFVQRSSFHGYSLLHLSERRDLDFFQSA</sequence>
<dbReference type="HOGENOM" id="CLU_2850049_0_0_1"/>
<dbReference type="EMBL" id="KN838749">
    <property type="protein sequence ID" value="KIJ95631.1"/>
    <property type="molecule type" value="Genomic_DNA"/>
</dbReference>
<accession>A0A0C9XD22</accession>
<dbReference type="AlphaFoldDB" id="A0A0C9XD22"/>
<reference evidence="2 3" key="1">
    <citation type="submission" date="2014-04" db="EMBL/GenBank/DDBJ databases">
        <authorList>
            <consortium name="DOE Joint Genome Institute"/>
            <person name="Kuo A."/>
            <person name="Kohler A."/>
            <person name="Nagy L.G."/>
            <person name="Floudas D."/>
            <person name="Copeland A."/>
            <person name="Barry K.W."/>
            <person name="Cichocki N."/>
            <person name="Veneault-Fourrey C."/>
            <person name="LaButti K."/>
            <person name="Lindquist E.A."/>
            <person name="Lipzen A."/>
            <person name="Lundell T."/>
            <person name="Morin E."/>
            <person name="Murat C."/>
            <person name="Sun H."/>
            <person name="Tunlid A."/>
            <person name="Henrissat B."/>
            <person name="Grigoriev I.V."/>
            <person name="Hibbett D.S."/>
            <person name="Martin F."/>
            <person name="Nordberg H.P."/>
            <person name="Cantor M.N."/>
            <person name="Hua S.X."/>
        </authorList>
    </citation>
    <scope>NUCLEOTIDE SEQUENCE [LARGE SCALE GENOMIC DNA]</scope>
    <source>
        <strain evidence="2 3">LaAM-08-1</strain>
    </source>
</reference>
<gene>
    <name evidence="2" type="ORF">K443DRAFT_11259</name>
</gene>
<reference evidence="3" key="2">
    <citation type="submission" date="2015-01" db="EMBL/GenBank/DDBJ databases">
        <title>Evolutionary Origins and Diversification of the Mycorrhizal Mutualists.</title>
        <authorList>
            <consortium name="DOE Joint Genome Institute"/>
            <consortium name="Mycorrhizal Genomics Consortium"/>
            <person name="Kohler A."/>
            <person name="Kuo A."/>
            <person name="Nagy L.G."/>
            <person name="Floudas D."/>
            <person name="Copeland A."/>
            <person name="Barry K.W."/>
            <person name="Cichocki N."/>
            <person name="Veneault-Fourrey C."/>
            <person name="LaButti K."/>
            <person name="Lindquist E.A."/>
            <person name="Lipzen A."/>
            <person name="Lundell T."/>
            <person name="Morin E."/>
            <person name="Murat C."/>
            <person name="Riley R."/>
            <person name="Ohm R."/>
            <person name="Sun H."/>
            <person name="Tunlid A."/>
            <person name="Henrissat B."/>
            <person name="Grigoriev I.V."/>
            <person name="Hibbett D.S."/>
            <person name="Martin F."/>
        </authorList>
    </citation>
    <scope>NUCLEOTIDE SEQUENCE [LARGE SCALE GENOMIC DNA]</scope>
    <source>
        <strain evidence="3">LaAM-08-1</strain>
    </source>
</reference>
<name>A0A0C9XD22_9AGAR</name>
<evidence type="ECO:0000256" key="1">
    <source>
        <dbReference type="SAM" id="MobiDB-lite"/>
    </source>
</evidence>
<proteinExistence type="predicted"/>
<feature type="region of interest" description="Disordered" evidence="1">
    <location>
        <begin position="1"/>
        <end position="22"/>
    </location>
</feature>
<dbReference type="Proteomes" id="UP000054477">
    <property type="component" value="Unassembled WGS sequence"/>
</dbReference>
<evidence type="ECO:0000313" key="3">
    <source>
        <dbReference type="Proteomes" id="UP000054477"/>
    </source>
</evidence>